<geneLocation type="chloroplast" evidence="1"/>
<reference evidence="1" key="2">
    <citation type="journal article" date="2020" name="Mitochondrial DNA Part B Resour">
        <title>The complete plastid genome of Jeffersonia diphylla and its phylogenetic position inference.</title>
        <authorList>
            <person name="Li R."/>
            <person name="Dong M."/>
        </authorList>
    </citation>
    <scope>NUCLEOTIDE SEQUENCE</scope>
</reference>
<dbReference type="PANTHER" id="PTHR36083:SF1">
    <property type="entry name" value="LARGE RIBOSOMAL SUBUNIT PROTEIN BL32C"/>
    <property type="match status" value="1"/>
</dbReference>
<keyword evidence="1" id="KW-0689">Ribosomal protein</keyword>
<keyword evidence="1" id="KW-0934">Plastid</keyword>
<gene>
    <name evidence="1" type="primary">rpl32</name>
</gene>
<accession>A0A7M3UKT7</accession>
<proteinExistence type="predicted"/>
<dbReference type="PANTHER" id="PTHR36083">
    <property type="entry name" value="50S RIBOSOMAL PROTEIN L32, CHLOROPLASTIC"/>
    <property type="match status" value="1"/>
</dbReference>
<dbReference type="EMBL" id="MN648410">
    <property type="protein sequence ID" value="QOI12507.1"/>
    <property type="molecule type" value="Genomic_DNA"/>
</dbReference>
<reference evidence="1" key="1">
    <citation type="submission" date="2019-11" db="EMBL/GenBank/DDBJ databases">
        <authorList>
            <person name="Du Y.X."/>
        </authorList>
    </citation>
    <scope>NUCLEOTIDE SEQUENCE</scope>
</reference>
<dbReference type="RefSeq" id="YP_010012093.1">
    <property type="nucleotide sequence ID" value="NC_053385.1"/>
</dbReference>
<keyword evidence="1" id="KW-0150">Chloroplast</keyword>
<dbReference type="GO" id="GO:0005840">
    <property type="term" value="C:ribosome"/>
    <property type="evidence" value="ECO:0007669"/>
    <property type="project" value="UniProtKB-KW"/>
</dbReference>
<sequence length="67" mass="7808">MAVQKKRTSISNISKKRIRKNILKMKGYRAAIKNKSFFHRKSLSTGNSKSFFVQQTSKKVLEYSKLI</sequence>
<protein>
    <submittedName>
        <fullName evidence="1">Ribosomal protein L32</fullName>
    </submittedName>
</protein>
<dbReference type="GeneID" id="63046968"/>
<dbReference type="AlphaFoldDB" id="A0A7M3UKT7"/>
<dbReference type="InterPro" id="IPR044958">
    <property type="entry name" value="Ribosomal_bL32_plant/cyanobact"/>
</dbReference>
<keyword evidence="1" id="KW-0687">Ribonucleoprotein</keyword>
<name>A0A7M3UKT7_JEFDI</name>
<evidence type="ECO:0000313" key="1">
    <source>
        <dbReference type="EMBL" id="QOI12507.1"/>
    </source>
</evidence>
<organism evidence="1">
    <name type="scientific">Jeffersonia diphylla</name>
    <name type="common">Twinleaf</name>
    <name type="synonym">Podophyllum diphyllum</name>
    <dbReference type="NCBI Taxonomy" id="46961"/>
    <lineage>
        <taxon>Eukaryota</taxon>
        <taxon>Viridiplantae</taxon>
        <taxon>Streptophyta</taxon>
        <taxon>Embryophyta</taxon>
        <taxon>Tracheophyta</taxon>
        <taxon>Spermatophyta</taxon>
        <taxon>Magnoliopsida</taxon>
        <taxon>Ranunculales</taxon>
        <taxon>Berberidaceae</taxon>
        <taxon>Podophylloideae</taxon>
        <taxon>Jeffersonieae</taxon>
        <taxon>Jeffersonia</taxon>
    </lineage>
</organism>